<proteinExistence type="predicted"/>
<accession>A0A367L7K6</accession>
<name>A0A367L7K6_9HYPO</name>
<protein>
    <submittedName>
        <fullName evidence="1">Uncharacterized protein</fullName>
    </submittedName>
</protein>
<reference evidence="1 2" key="1">
    <citation type="journal article" date="2015" name="BMC Genomics">
        <title>Insights from the genome of Ophiocordyceps polyrhachis-furcata to pathogenicity and host specificity in insect fungi.</title>
        <authorList>
            <person name="Wichadakul D."/>
            <person name="Kobmoo N."/>
            <person name="Ingsriswang S."/>
            <person name="Tangphatsornruang S."/>
            <person name="Chantasingh D."/>
            <person name="Luangsa-ard J.J."/>
            <person name="Eurwilaichitr L."/>
        </authorList>
    </citation>
    <scope>NUCLEOTIDE SEQUENCE [LARGE SCALE GENOMIC DNA]</scope>
    <source>
        <strain evidence="1 2">BCC 54312</strain>
    </source>
</reference>
<organism evidence="1 2">
    <name type="scientific">Ophiocordyceps polyrhachis-furcata BCC 54312</name>
    <dbReference type="NCBI Taxonomy" id="1330021"/>
    <lineage>
        <taxon>Eukaryota</taxon>
        <taxon>Fungi</taxon>
        <taxon>Dikarya</taxon>
        <taxon>Ascomycota</taxon>
        <taxon>Pezizomycotina</taxon>
        <taxon>Sordariomycetes</taxon>
        <taxon>Hypocreomycetidae</taxon>
        <taxon>Hypocreales</taxon>
        <taxon>Ophiocordycipitaceae</taxon>
        <taxon>Ophiocordyceps</taxon>
    </lineage>
</organism>
<dbReference type="OrthoDB" id="10605586at2759"/>
<sequence length="320" mass="35938">MAFASNLPPYIDDPSFQVTLFRISMAKASWHPLRTQVALTKHTPLLGTVMDKGELQPPPASTAVKKSQTLPHHSVLPFRNRPPLHLSTSMAHPLLHFLLLTASWITTSQAQRLPSGQNDPKPCTVPTDDAYYCAHVCLGAGGTQTWRNMTLSLSDWSKGWRTGRISYGHSSTACACVVRVFHPKPKSQEDGRCLARCVTAGGVWYNGRSRKPAGWRVTMYPDGDIFCPCLMLENFDGEEGRWEEGLPLLYSEPPPEAKASGVENWWYVSNLSQSMNSKPRSSESWRILQSCLWPLSIQAAIWHSWTRKKRRETIPHSSQQ</sequence>
<evidence type="ECO:0000313" key="2">
    <source>
        <dbReference type="Proteomes" id="UP000253664"/>
    </source>
</evidence>
<dbReference type="EMBL" id="LKCN02000012">
    <property type="protein sequence ID" value="RCI10400.1"/>
    <property type="molecule type" value="Genomic_DNA"/>
</dbReference>
<evidence type="ECO:0000313" key="1">
    <source>
        <dbReference type="EMBL" id="RCI10400.1"/>
    </source>
</evidence>
<keyword evidence="2" id="KW-1185">Reference proteome</keyword>
<comment type="caution">
    <text evidence="1">The sequence shown here is derived from an EMBL/GenBank/DDBJ whole genome shotgun (WGS) entry which is preliminary data.</text>
</comment>
<dbReference type="Proteomes" id="UP000253664">
    <property type="component" value="Unassembled WGS sequence"/>
</dbReference>
<gene>
    <name evidence="1" type="ORF">L249_4393</name>
</gene>
<dbReference type="AlphaFoldDB" id="A0A367L7K6"/>